<dbReference type="InterPro" id="IPR006379">
    <property type="entry name" value="HAD-SF_hydro_IIB"/>
</dbReference>
<dbReference type="PANTHER" id="PTHR10000:SF8">
    <property type="entry name" value="HAD SUPERFAMILY HYDROLASE-LIKE, TYPE 3"/>
    <property type="match status" value="1"/>
</dbReference>
<gene>
    <name evidence="1" type="ORF">PO878_03815</name>
</gene>
<name>A0AAE9Y6Y5_9ACTN</name>
<dbReference type="PROSITE" id="PS01228">
    <property type="entry name" value="COF_1"/>
    <property type="match status" value="1"/>
</dbReference>
<dbReference type="PROSITE" id="PS01229">
    <property type="entry name" value="COF_2"/>
    <property type="match status" value="1"/>
</dbReference>
<proteinExistence type="predicted"/>
<reference evidence="1" key="1">
    <citation type="submission" date="2023-01" db="EMBL/GenBank/DDBJ databases">
        <title>The diversity of Class Acidimicrobiia in South China Sea sediment environments and the proposal of Iamia marina sp. nov., a novel species of the genus Iamia.</title>
        <authorList>
            <person name="He Y."/>
            <person name="Tian X."/>
        </authorList>
    </citation>
    <scope>NUCLEOTIDE SEQUENCE</scope>
    <source>
        <strain evidence="1">DSM 19957</strain>
    </source>
</reference>
<dbReference type="Pfam" id="PF08282">
    <property type="entry name" value="Hydrolase_3"/>
    <property type="match status" value="1"/>
</dbReference>
<organism evidence="1 2">
    <name type="scientific">Iamia majanohamensis</name>
    <dbReference type="NCBI Taxonomy" id="467976"/>
    <lineage>
        <taxon>Bacteria</taxon>
        <taxon>Bacillati</taxon>
        <taxon>Actinomycetota</taxon>
        <taxon>Acidimicrobiia</taxon>
        <taxon>Acidimicrobiales</taxon>
        <taxon>Iamiaceae</taxon>
        <taxon>Iamia</taxon>
    </lineage>
</organism>
<dbReference type="RefSeq" id="WP_272737368.1">
    <property type="nucleotide sequence ID" value="NZ_CP116942.1"/>
</dbReference>
<evidence type="ECO:0000313" key="2">
    <source>
        <dbReference type="Proteomes" id="UP001216390"/>
    </source>
</evidence>
<dbReference type="Gene3D" id="3.30.1240.10">
    <property type="match status" value="1"/>
</dbReference>
<dbReference type="Gene3D" id="3.40.50.1000">
    <property type="entry name" value="HAD superfamily/HAD-like"/>
    <property type="match status" value="1"/>
</dbReference>
<dbReference type="EMBL" id="CP116942">
    <property type="protein sequence ID" value="WCO67849.1"/>
    <property type="molecule type" value="Genomic_DNA"/>
</dbReference>
<dbReference type="GO" id="GO:0016791">
    <property type="term" value="F:phosphatase activity"/>
    <property type="evidence" value="ECO:0007669"/>
    <property type="project" value="UniProtKB-ARBA"/>
</dbReference>
<dbReference type="InterPro" id="IPR023214">
    <property type="entry name" value="HAD_sf"/>
</dbReference>
<dbReference type="AlphaFoldDB" id="A0AAE9Y6Y5"/>
<dbReference type="Proteomes" id="UP001216390">
    <property type="component" value="Chromosome"/>
</dbReference>
<dbReference type="PANTHER" id="PTHR10000">
    <property type="entry name" value="PHOSPHOSERINE PHOSPHATASE"/>
    <property type="match status" value="1"/>
</dbReference>
<keyword evidence="2" id="KW-1185">Reference proteome</keyword>
<sequence length="277" mass="28444">MSSVDASEARTDHGRVALVASDLDGTLLARPEGRRLGGLSERTAATLDRMRARGIDLVAVTGRPPRWTVGLGLGPGLAICSNGALVLDLGTGEVITEHTLTPEAGAEVVARLRALHPDGMMAVEFADGIAMEEAWHGQVPTAVEAWVGPAHESVARPAAKILLKVPGTEGDAYIDAATEAVGDLGEVTASGGLQLVEVSARGVTKATTLAALCEQRGIGADQVVAFGDARNDLAMLTWAGTGVAMGDAHPGVVEVADEVTGTNAEDGVAAWIERHLL</sequence>
<accession>A0AAE9Y6Y5</accession>
<evidence type="ECO:0000313" key="1">
    <source>
        <dbReference type="EMBL" id="WCO67849.1"/>
    </source>
</evidence>
<dbReference type="SUPFAM" id="SSF56784">
    <property type="entry name" value="HAD-like"/>
    <property type="match status" value="1"/>
</dbReference>
<keyword evidence="1" id="KW-0378">Hydrolase</keyword>
<dbReference type="KEGG" id="ima:PO878_03815"/>
<dbReference type="GO" id="GO:0000287">
    <property type="term" value="F:magnesium ion binding"/>
    <property type="evidence" value="ECO:0007669"/>
    <property type="project" value="TreeGrafter"/>
</dbReference>
<dbReference type="GO" id="GO:0005829">
    <property type="term" value="C:cytosol"/>
    <property type="evidence" value="ECO:0007669"/>
    <property type="project" value="TreeGrafter"/>
</dbReference>
<protein>
    <submittedName>
        <fullName evidence="1">HAD family hydrolase</fullName>
    </submittedName>
</protein>
<dbReference type="NCBIfam" id="TIGR01484">
    <property type="entry name" value="HAD-SF-IIB"/>
    <property type="match status" value="1"/>
</dbReference>
<dbReference type="InterPro" id="IPR036412">
    <property type="entry name" value="HAD-like_sf"/>
</dbReference>